<dbReference type="GO" id="GO:0035612">
    <property type="term" value="F:AP-2 adaptor complex binding"/>
    <property type="evidence" value="ECO:0007669"/>
    <property type="project" value="TreeGrafter"/>
</dbReference>
<dbReference type="Gene3D" id="2.60.40.150">
    <property type="entry name" value="C2 domain"/>
    <property type="match status" value="3"/>
</dbReference>
<feature type="domain" description="C2" evidence="11">
    <location>
        <begin position="935"/>
        <end position="1086"/>
    </location>
</feature>
<evidence type="ECO:0000313" key="13">
    <source>
        <dbReference type="Proteomes" id="UP000472277"/>
    </source>
</evidence>
<dbReference type="CDD" id="cd04037">
    <property type="entry name" value="C2E_Ferlin"/>
    <property type="match status" value="1"/>
</dbReference>
<dbReference type="SMART" id="SM00239">
    <property type="entry name" value="C2"/>
    <property type="match status" value="3"/>
</dbReference>
<feature type="domain" description="C2" evidence="11">
    <location>
        <begin position="406"/>
        <end position="532"/>
    </location>
</feature>
<dbReference type="CDD" id="cd04017">
    <property type="entry name" value="C2D_Ferlin"/>
    <property type="match status" value="1"/>
</dbReference>
<dbReference type="PANTHER" id="PTHR12546:SF32">
    <property type="entry name" value="OTOFERLIN"/>
    <property type="match status" value="1"/>
</dbReference>
<evidence type="ECO:0000256" key="4">
    <source>
        <dbReference type="ARBA" id="ARBA00022723"/>
    </source>
</evidence>
<evidence type="ECO:0000259" key="11">
    <source>
        <dbReference type="PROSITE" id="PS50004"/>
    </source>
</evidence>
<protein>
    <submittedName>
        <fullName evidence="12">Otoferlin a</fullName>
    </submittedName>
</protein>
<feature type="chain" id="PRO_5025419938" evidence="10">
    <location>
        <begin position="28"/>
        <end position="1218"/>
    </location>
</feature>
<dbReference type="Pfam" id="PF16165">
    <property type="entry name" value="Ferlin_C"/>
    <property type="match status" value="1"/>
</dbReference>
<evidence type="ECO:0000256" key="2">
    <source>
        <dbReference type="ARBA" id="ARBA00007561"/>
    </source>
</evidence>
<reference evidence="12" key="2">
    <citation type="submission" date="2025-08" db="UniProtKB">
        <authorList>
            <consortium name="Ensembl"/>
        </authorList>
    </citation>
    <scope>IDENTIFICATION</scope>
</reference>
<accession>A0A673XQF3</accession>
<keyword evidence="13" id="KW-1185">Reference proteome</keyword>
<dbReference type="Ensembl" id="ENSSTUT00000023757.1">
    <property type="protein sequence ID" value="ENSSTUP00000022636.1"/>
    <property type="gene ID" value="ENSSTUG00000009472.1"/>
</dbReference>
<keyword evidence="4" id="KW-0479">Metal-binding</keyword>
<comment type="subcellular location">
    <subcellularLocation>
        <location evidence="1">Membrane</location>
        <topology evidence="1">Single-pass membrane protein</topology>
    </subcellularLocation>
</comment>
<keyword evidence="10" id="KW-0732">Signal</keyword>
<dbReference type="PROSITE" id="PS50004">
    <property type="entry name" value="C2"/>
    <property type="match status" value="4"/>
</dbReference>
<dbReference type="SMART" id="SM01201">
    <property type="entry name" value="FerB"/>
    <property type="match status" value="1"/>
</dbReference>
<feature type="transmembrane region" description="Helical" evidence="9">
    <location>
        <begin position="1183"/>
        <end position="1205"/>
    </location>
</feature>
<evidence type="ECO:0000256" key="9">
    <source>
        <dbReference type="SAM" id="Phobius"/>
    </source>
</evidence>
<dbReference type="InterPro" id="IPR037721">
    <property type="entry name" value="Ferlin"/>
</dbReference>
<dbReference type="GeneTree" id="ENSGT00940000155086"/>
<keyword evidence="3 9" id="KW-0812">Transmembrane</keyword>
<dbReference type="Proteomes" id="UP000472277">
    <property type="component" value="Chromosome 1"/>
</dbReference>
<dbReference type="InterPro" id="IPR035892">
    <property type="entry name" value="C2_domain_sf"/>
</dbReference>
<evidence type="ECO:0000256" key="3">
    <source>
        <dbReference type="ARBA" id="ARBA00022692"/>
    </source>
</evidence>
<dbReference type="Pfam" id="PF00168">
    <property type="entry name" value="C2"/>
    <property type="match status" value="3"/>
</dbReference>
<dbReference type="GO" id="GO:0005509">
    <property type="term" value="F:calcium ion binding"/>
    <property type="evidence" value="ECO:0007669"/>
    <property type="project" value="TreeGrafter"/>
</dbReference>
<dbReference type="InterPro" id="IPR000008">
    <property type="entry name" value="C2_dom"/>
</dbReference>
<reference evidence="12" key="1">
    <citation type="submission" date="2021-04" db="EMBL/GenBank/DDBJ databases">
        <authorList>
            <consortium name="Wellcome Sanger Institute Data Sharing"/>
        </authorList>
    </citation>
    <scope>NUCLEOTIDE SEQUENCE [LARGE SCALE GENOMIC DNA]</scope>
</reference>
<dbReference type="SUPFAM" id="SSF49562">
    <property type="entry name" value="C2 domain (Calcium/lipid-binding domain, CaLB)"/>
    <property type="match status" value="4"/>
</dbReference>
<dbReference type="InterPro" id="IPR037725">
    <property type="entry name" value="C2F_Ferlin"/>
</dbReference>
<keyword evidence="6" id="KW-0106">Calcium</keyword>
<dbReference type="InterPro" id="IPR037724">
    <property type="entry name" value="C2E_Ferlin"/>
</dbReference>
<keyword evidence="7 9" id="KW-1133">Transmembrane helix</keyword>
<evidence type="ECO:0000313" key="12">
    <source>
        <dbReference type="Ensembl" id="ENSSTUP00000022636.1"/>
    </source>
</evidence>
<dbReference type="GO" id="GO:0048787">
    <property type="term" value="C:presynaptic active zone membrane"/>
    <property type="evidence" value="ECO:0007669"/>
    <property type="project" value="TreeGrafter"/>
</dbReference>
<evidence type="ECO:0000256" key="6">
    <source>
        <dbReference type="ARBA" id="ARBA00022837"/>
    </source>
</evidence>
<dbReference type="GO" id="GO:0016082">
    <property type="term" value="P:synaptic vesicle priming"/>
    <property type="evidence" value="ECO:0007669"/>
    <property type="project" value="TreeGrafter"/>
</dbReference>
<dbReference type="InterPro" id="IPR032362">
    <property type="entry name" value="Ferlin_C"/>
</dbReference>
<organism evidence="12 13">
    <name type="scientific">Salmo trutta</name>
    <name type="common">Brown trout</name>
    <dbReference type="NCBI Taxonomy" id="8032"/>
    <lineage>
        <taxon>Eukaryota</taxon>
        <taxon>Metazoa</taxon>
        <taxon>Chordata</taxon>
        <taxon>Craniata</taxon>
        <taxon>Vertebrata</taxon>
        <taxon>Euteleostomi</taxon>
        <taxon>Actinopterygii</taxon>
        <taxon>Neopterygii</taxon>
        <taxon>Teleostei</taxon>
        <taxon>Protacanthopterygii</taxon>
        <taxon>Salmoniformes</taxon>
        <taxon>Salmonidae</taxon>
        <taxon>Salmoninae</taxon>
        <taxon>Salmo</taxon>
    </lineage>
</organism>
<dbReference type="PRINTS" id="PR00360">
    <property type="entry name" value="C2DOMAIN"/>
</dbReference>
<sequence length="1218" mass="139988">PTAMNPNKLKAFLVLIHLFVFVGCIRQEEGLNDVQEVIKTEKAYPERRLRGVLEELSTGCNRFVTLANKDQNQAGRTKLDKERLKSCMREMESMGQQAKLIRSQVKRNTVRDKLKMVQNFLHRLRFLADEPQHSIPDVFVWMMSNNKRIAYARIPSKDILYSIVDEETGKDCGKVKAVFLRLPGKKGFGPAGWTVQAKMEMYLWLGLNKQRKDFLSGLPNGFEENKAPRRSPCLQSVPPVSLVYNMKQVFQLRAHMYQARSLFAADSSGLSDPFARVFFSTHSQVTEVLSETLCPTWDQLLVFDDVELFGEAGELRDDPPIIVVEVYDQDTVGKAEFIGRTFAKPITKMCDEHYGPPRFPPQLEYYQIYRGNSTAGDLLAAFELLQIGQGGRAELPPIDGPTDSERGPILPVPMGIRPILSRYRIEVLFWGLRDLKRVNLAQVDRPRVDIECAGRGVQSALIQNYKKNPNFSTLVKWFEVDLPENELLHPPLNVRVVDCRAFGRYTLVGSHAVTSLRRFIYSPPDKTHNNWASAGRASQRGQTSMHTCNIYLLCQLARSLIRRSFLYPQNEEKEEKKKKKKKKKGEVEEDDETDESMLDWWSKYFASIETLMEVRDRFCSILFYSILFYSVYNKELEAEYDNFEDWLHTFNLYRGKAGDDDEAALDDDRIVGRFKGSMCMYKLPLSEEITREVGFDPNMGMFQSIPHNDPINVLVRIFVVRATDLHPADVNGKADPYVVIKLGKSELKDKENYISKQLNPVFGKAFDMEATFPMESMLTVSVYDWDLVGTDDLIGETKIDLENRFYSKHRATCGIANSYSVHGYNVWRDPMKPSQILAKLCKEGKLDGPHYGPGGRVKVANRVFMGATEIEDENGLKKQTDEHLALTVLKHWEEIPRVGCKLIPEHVETRPLLNPDHPGIEQGRIEMWVDMFPMDMPAPGPAIDISPRKPKKYELRVIIWNTDEVILEDDDYFTGEKSSDIFVRGWLKGQQEDKQDTDVHYHSLTGEGNFNWRFVFPFDYLMAEEKIVISKKESMFSWDETEYKIPARLTLQVWDADHFSADDFLGAIELDLNRFPRGAKTAKQCSINMVQNQAELPCISIFKQKRVKGWWPFVARDENDEMELTGKVEAELHLMSAEEAEKSPVGLGRNEPDPLEKPNRPDTSLMWFVNPLKSIRYFIWHNYRWLILKALGLLLLLLLLGLFLYSFPGYLVKKMLGA</sequence>
<dbReference type="FunFam" id="2.60.40.150:FF:000009">
    <property type="entry name" value="dysferlin isoform X2"/>
    <property type="match status" value="1"/>
</dbReference>
<dbReference type="InterPro" id="IPR037723">
    <property type="entry name" value="C2D_Ferlin"/>
</dbReference>
<name>A0A673XQF3_SALTR</name>
<keyword evidence="5" id="KW-0677">Repeat</keyword>
<feature type="domain" description="C2" evidence="11">
    <location>
        <begin position="696"/>
        <end position="814"/>
    </location>
</feature>
<dbReference type="AlphaFoldDB" id="A0A673XQF3"/>
<dbReference type="GO" id="GO:0007009">
    <property type="term" value="P:plasma membrane organization"/>
    <property type="evidence" value="ECO:0007669"/>
    <property type="project" value="TreeGrafter"/>
</dbReference>
<evidence type="ECO:0000256" key="8">
    <source>
        <dbReference type="ARBA" id="ARBA00023136"/>
    </source>
</evidence>
<evidence type="ECO:0000256" key="1">
    <source>
        <dbReference type="ARBA" id="ARBA00004167"/>
    </source>
</evidence>
<evidence type="ECO:0000256" key="5">
    <source>
        <dbReference type="ARBA" id="ARBA00022737"/>
    </source>
</evidence>
<dbReference type="Pfam" id="PF08150">
    <property type="entry name" value="FerB"/>
    <property type="match status" value="1"/>
</dbReference>
<dbReference type="Pfam" id="PF22901">
    <property type="entry name" value="dsrm_Ferlin"/>
    <property type="match status" value="1"/>
</dbReference>
<dbReference type="CDD" id="cd08374">
    <property type="entry name" value="C2F_Ferlin"/>
    <property type="match status" value="1"/>
</dbReference>
<dbReference type="PANTHER" id="PTHR12546">
    <property type="entry name" value="FER-1-LIKE"/>
    <property type="match status" value="1"/>
</dbReference>
<dbReference type="FunFam" id="2.60.40.150:FF:000054">
    <property type="entry name" value="otoferlin isoform X2"/>
    <property type="match status" value="1"/>
</dbReference>
<feature type="signal peptide" evidence="10">
    <location>
        <begin position="1"/>
        <end position="27"/>
    </location>
</feature>
<dbReference type="InterPro" id="IPR055072">
    <property type="entry name" value="Ferlin_DSRM"/>
</dbReference>
<dbReference type="FunFam" id="2.60.40.150:FF:000089">
    <property type="entry name" value="otoferlin isoform X1"/>
    <property type="match status" value="1"/>
</dbReference>
<evidence type="ECO:0000256" key="7">
    <source>
        <dbReference type="ARBA" id="ARBA00022989"/>
    </source>
</evidence>
<reference evidence="12" key="3">
    <citation type="submission" date="2025-09" db="UniProtKB">
        <authorList>
            <consortium name="Ensembl"/>
        </authorList>
    </citation>
    <scope>IDENTIFICATION</scope>
</reference>
<keyword evidence="8 9" id="KW-0472">Membrane</keyword>
<proteinExistence type="inferred from homology"/>
<dbReference type="InterPro" id="IPR012561">
    <property type="entry name" value="Ferlin_B-domain"/>
</dbReference>
<gene>
    <name evidence="12" type="primary">OTOF</name>
    <name evidence="12" type="synonym">LOC115175094</name>
</gene>
<feature type="domain" description="C2" evidence="11">
    <location>
        <begin position="234"/>
        <end position="359"/>
    </location>
</feature>
<comment type="similarity">
    <text evidence="2">Belongs to the ferlin family.</text>
</comment>
<evidence type="ECO:0000256" key="10">
    <source>
        <dbReference type="SAM" id="SignalP"/>
    </source>
</evidence>
<dbReference type="GO" id="GO:0030672">
    <property type="term" value="C:synaptic vesicle membrane"/>
    <property type="evidence" value="ECO:0007669"/>
    <property type="project" value="TreeGrafter"/>
</dbReference>